<organism evidence="1 2">
    <name type="scientific">Funneliformis geosporum</name>
    <dbReference type="NCBI Taxonomy" id="1117311"/>
    <lineage>
        <taxon>Eukaryota</taxon>
        <taxon>Fungi</taxon>
        <taxon>Fungi incertae sedis</taxon>
        <taxon>Mucoromycota</taxon>
        <taxon>Glomeromycotina</taxon>
        <taxon>Glomeromycetes</taxon>
        <taxon>Glomerales</taxon>
        <taxon>Glomeraceae</taxon>
        <taxon>Funneliformis</taxon>
    </lineage>
</organism>
<evidence type="ECO:0000313" key="2">
    <source>
        <dbReference type="Proteomes" id="UP001153678"/>
    </source>
</evidence>
<name>A0A9W4T0R6_9GLOM</name>
<keyword evidence="2" id="KW-1185">Reference proteome</keyword>
<sequence>PYLKRETIFLEDETELTLELPNKIDPDEEISINYSKVVIRISLEISQIK</sequence>
<accession>A0A9W4T0R6</accession>
<feature type="non-terminal residue" evidence="1">
    <location>
        <position position="49"/>
    </location>
</feature>
<proteinExistence type="predicted"/>
<dbReference type="EMBL" id="CAMKVN010006587">
    <property type="protein sequence ID" value="CAI2190467.1"/>
    <property type="molecule type" value="Genomic_DNA"/>
</dbReference>
<evidence type="ECO:0000313" key="1">
    <source>
        <dbReference type="EMBL" id="CAI2190467.1"/>
    </source>
</evidence>
<protein>
    <submittedName>
        <fullName evidence="1">16618_t:CDS:1</fullName>
    </submittedName>
</protein>
<dbReference type="AlphaFoldDB" id="A0A9W4T0R6"/>
<gene>
    <name evidence="1" type="ORF">FWILDA_LOCUS14590</name>
</gene>
<dbReference type="Proteomes" id="UP001153678">
    <property type="component" value="Unassembled WGS sequence"/>
</dbReference>
<comment type="caution">
    <text evidence="1">The sequence shown here is derived from an EMBL/GenBank/DDBJ whole genome shotgun (WGS) entry which is preliminary data.</text>
</comment>
<reference evidence="1" key="1">
    <citation type="submission" date="2022-08" db="EMBL/GenBank/DDBJ databases">
        <authorList>
            <person name="Kallberg Y."/>
            <person name="Tangrot J."/>
            <person name="Rosling A."/>
        </authorList>
    </citation>
    <scope>NUCLEOTIDE SEQUENCE</scope>
    <source>
        <strain evidence="1">Wild A</strain>
    </source>
</reference>